<evidence type="ECO:0000256" key="1">
    <source>
        <dbReference type="SAM" id="MobiDB-lite"/>
    </source>
</evidence>
<feature type="compositionally biased region" description="Pro residues" evidence="1">
    <location>
        <begin position="428"/>
        <end position="437"/>
    </location>
</feature>
<name>A0A9Q8LEX7_PASFU</name>
<evidence type="ECO:0000313" key="3">
    <source>
        <dbReference type="EMBL" id="UJO16235.1"/>
    </source>
</evidence>
<organism evidence="3 4">
    <name type="scientific">Passalora fulva</name>
    <name type="common">Tomato leaf mold</name>
    <name type="synonym">Cladosporium fulvum</name>
    <dbReference type="NCBI Taxonomy" id="5499"/>
    <lineage>
        <taxon>Eukaryota</taxon>
        <taxon>Fungi</taxon>
        <taxon>Dikarya</taxon>
        <taxon>Ascomycota</taxon>
        <taxon>Pezizomycotina</taxon>
        <taxon>Dothideomycetes</taxon>
        <taxon>Dothideomycetidae</taxon>
        <taxon>Mycosphaerellales</taxon>
        <taxon>Mycosphaerellaceae</taxon>
        <taxon>Fulvia</taxon>
    </lineage>
</organism>
<feature type="compositionally biased region" description="Polar residues" evidence="1">
    <location>
        <begin position="165"/>
        <end position="178"/>
    </location>
</feature>
<evidence type="ECO:0000313" key="4">
    <source>
        <dbReference type="Proteomes" id="UP000756132"/>
    </source>
</evidence>
<dbReference type="EMBL" id="CP090166">
    <property type="protein sequence ID" value="UJO16235.1"/>
    <property type="molecule type" value="Genomic_DNA"/>
</dbReference>
<feature type="compositionally biased region" description="Basic and acidic residues" evidence="1">
    <location>
        <begin position="404"/>
        <end position="417"/>
    </location>
</feature>
<feature type="compositionally biased region" description="Low complexity" evidence="1">
    <location>
        <begin position="445"/>
        <end position="457"/>
    </location>
</feature>
<sequence length="511" mass="55731">MRFIYFVPMPLVGLVAAVALPGHDLLGIASSSQQLGQDLETATTNINGTAFDEPFDSLELSKRWGDRTQNVVIWKEYMATFKRSGVNLVAWMIGAATDWSGAPVPAAPAERDYTIRDIADAEGWTREVLPTPPHMAPLQVLQGLTGVEGMEKEAKSAGRGGGPGSTSQHEPLDTSLSPSNDYRAYRSFNTGLVCGSYTVVYSLPQRIISWQLNDAPWPQFLQTPPRGSRGDFPAGLPAPIYPAIRDWYDIAAVEYTQPNRIRKDKAQRLFPRWFHVDHPNLADSVVAAVSMCLSVHGINDFPPLPAFVTFPIGSVAYELLLGTPIGRSVGMFLITKREKYGPDLIISSITVWNGGDERVNDDSESVTKNVDKNDKFGKRPVFLFNVRRKTKLLDQAMRANREFEKRGGVGYSPHKEQQPLAAKKGPLWPHPLRPQPFPAGGSAGGNSAPSQGSSSKSEQWKNPKFALVPAQPAGGAVQTYEGKGKGAAQDDVLYVDPGAPRPPPSDDEESV</sequence>
<keyword evidence="4" id="KW-1185">Reference proteome</keyword>
<feature type="region of interest" description="Disordered" evidence="1">
    <location>
        <begin position="151"/>
        <end position="178"/>
    </location>
</feature>
<feature type="region of interest" description="Disordered" evidence="1">
    <location>
        <begin position="404"/>
        <end position="511"/>
    </location>
</feature>
<dbReference type="Proteomes" id="UP000756132">
    <property type="component" value="Chromosome 4"/>
</dbReference>
<dbReference type="RefSeq" id="XP_047760601.1">
    <property type="nucleotide sequence ID" value="XM_047904006.1"/>
</dbReference>
<dbReference type="GeneID" id="71984736"/>
<feature type="signal peptide" evidence="2">
    <location>
        <begin position="1"/>
        <end position="17"/>
    </location>
</feature>
<feature type="chain" id="PRO_5040361932" evidence="2">
    <location>
        <begin position="18"/>
        <end position="511"/>
    </location>
</feature>
<gene>
    <name evidence="3" type="ORF">CLAFUR5_04858</name>
</gene>
<reference evidence="3" key="1">
    <citation type="submission" date="2021-12" db="EMBL/GenBank/DDBJ databases">
        <authorList>
            <person name="Zaccaron A."/>
            <person name="Stergiopoulos I."/>
        </authorList>
    </citation>
    <scope>NUCLEOTIDE SEQUENCE</scope>
    <source>
        <strain evidence="3">Race5_Kim</strain>
    </source>
</reference>
<protein>
    <submittedName>
        <fullName evidence="3">Uncharacterized protein</fullName>
    </submittedName>
</protein>
<evidence type="ECO:0000256" key="2">
    <source>
        <dbReference type="SAM" id="SignalP"/>
    </source>
</evidence>
<dbReference type="AlphaFoldDB" id="A0A9Q8LEX7"/>
<keyword evidence="2" id="KW-0732">Signal</keyword>
<dbReference type="KEGG" id="ffu:CLAFUR5_04858"/>
<proteinExistence type="predicted"/>
<accession>A0A9Q8LEX7</accession>
<reference evidence="3" key="2">
    <citation type="journal article" date="2022" name="Microb. Genom.">
        <title>A chromosome-scale genome assembly of the tomato pathogen Cladosporium fulvum reveals a compartmentalized genome architecture and the presence of a dispensable chromosome.</title>
        <authorList>
            <person name="Zaccaron A.Z."/>
            <person name="Chen L.H."/>
            <person name="Samaras A."/>
            <person name="Stergiopoulos I."/>
        </authorList>
    </citation>
    <scope>NUCLEOTIDE SEQUENCE</scope>
    <source>
        <strain evidence="3">Race5_Kim</strain>
    </source>
</reference>